<dbReference type="AlphaFoldDB" id="A0A6I4UJU7"/>
<reference evidence="7 10" key="2">
    <citation type="submission" date="2020-08" db="EMBL/GenBank/DDBJ databases">
        <title>Genomic Encyclopedia of Type Strains, Phase IV (KMG-IV): sequencing the most valuable type-strain genomes for metagenomic binning, comparative biology and taxonomic classification.</title>
        <authorList>
            <person name="Goeker M."/>
        </authorList>
    </citation>
    <scope>NUCLEOTIDE SEQUENCE [LARGE SCALE GENOMIC DNA]</scope>
    <source>
        <strain evidence="7 10">DSM 8510</strain>
    </source>
</reference>
<keyword evidence="4" id="KW-0449">Lipoprotein</keyword>
<feature type="chain" id="PRO_5026231025" description="17 kDa surface antigen" evidence="5">
    <location>
        <begin position="24"/>
        <end position="151"/>
    </location>
</feature>
<sequence>MKNLALLAAAAGSMAVFAAPAQAAELPAAPASIFASFNDNAAPFTTVAAWGDDDDDWRDRRDRRRYRDRDRDWDDRGRRLSRNDRVWRGNDGRYHCRRDNGTTGLVVGAVGGALLGRTVDTRGDRTLGTILGGLAGGLLGREIDRGEARCR</sequence>
<gene>
    <name evidence="7" type="ORF">FHS52_001705</name>
    <name evidence="8" type="ORF">GRI59_11190</name>
</gene>
<dbReference type="Proteomes" id="UP000430021">
    <property type="component" value="Unassembled WGS sequence"/>
</dbReference>
<proteinExistence type="inferred from homology"/>
<comment type="caution">
    <text evidence="8">The sequence shown here is derived from an EMBL/GenBank/DDBJ whole genome shotgun (WGS) entry which is preliminary data.</text>
</comment>
<organism evidence="8 9">
    <name type="scientific">Erythrobacter ramosus</name>
    <dbReference type="NCBI Taxonomy" id="35811"/>
    <lineage>
        <taxon>Bacteria</taxon>
        <taxon>Pseudomonadati</taxon>
        <taxon>Pseudomonadota</taxon>
        <taxon>Alphaproteobacteria</taxon>
        <taxon>Sphingomonadales</taxon>
        <taxon>Erythrobacteraceae</taxon>
        <taxon>Erythrobacter/Porphyrobacter group</taxon>
        <taxon>Erythrobacter</taxon>
    </lineage>
</organism>
<dbReference type="EMBL" id="JACICE010000002">
    <property type="protein sequence ID" value="MBB3775736.1"/>
    <property type="molecule type" value="Genomic_DNA"/>
</dbReference>
<evidence type="ECO:0000256" key="5">
    <source>
        <dbReference type="SAM" id="SignalP"/>
    </source>
</evidence>
<evidence type="ECO:0000313" key="9">
    <source>
        <dbReference type="Proteomes" id="UP000430021"/>
    </source>
</evidence>
<evidence type="ECO:0000256" key="4">
    <source>
        <dbReference type="ARBA" id="ARBA00023288"/>
    </source>
</evidence>
<keyword evidence="5" id="KW-0732">Signal</keyword>
<dbReference type="GO" id="GO:0009279">
    <property type="term" value="C:cell outer membrane"/>
    <property type="evidence" value="ECO:0007669"/>
    <property type="project" value="UniProtKB-SubCell"/>
</dbReference>
<dbReference type="EMBL" id="WTYB01000002">
    <property type="protein sequence ID" value="MXP39170.1"/>
    <property type="molecule type" value="Genomic_DNA"/>
</dbReference>
<feature type="domain" description="Glycine zipper 2TM" evidence="6">
    <location>
        <begin position="104"/>
        <end position="143"/>
    </location>
</feature>
<comment type="similarity">
    <text evidence="2">Belongs to the rickettsiale 17 kDa surface antigen family.</text>
</comment>
<evidence type="ECO:0000256" key="3">
    <source>
        <dbReference type="ARBA" id="ARBA00015281"/>
    </source>
</evidence>
<dbReference type="RefSeq" id="WP_160761234.1">
    <property type="nucleotide sequence ID" value="NZ_BAAADZ010000010.1"/>
</dbReference>
<protein>
    <recommendedName>
        <fullName evidence="3">17 kDa surface antigen</fullName>
    </recommendedName>
</protein>
<accession>A0A6I4UJU7</accession>
<feature type="signal peptide" evidence="5">
    <location>
        <begin position="1"/>
        <end position="23"/>
    </location>
</feature>
<evidence type="ECO:0000256" key="2">
    <source>
        <dbReference type="ARBA" id="ARBA00008681"/>
    </source>
</evidence>
<evidence type="ECO:0000259" key="6">
    <source>
        <dbReference type="Pfam" id="PF05433"/>
    </source>
</evidence>
<dbReference type="InterPro" id="IPR008816">
    <property type="entry name" value="Gly_zipper_2TM_dom"/>
</dbReference>
<reference evidence="8 9" key="1">
    <citation type="submission" date="2019-12" db="EMBL/GenBank/DDBJ databases">
        <title>Genomic-based taxomic classification of the family Erythrobacteraceae.</title>
        <authorList>
            <person name="Xu L."/>
        </authorList>
    </citation>
    <scope>NUCLEOTIDE SEQUENCE [LARGE SCALE GENOMIC DNA]</scope>
    <source>
        <strain evidence="8 9">JCM 10282</strain>
    </source>
</reference>
<evidence type="ECO:0000313" key="7">
    <source>
        <dbReference type="EMBL" id="MBB3775736.1"/>
    </source>
</evidence>
<dbReference type="Pfam" id="PF05433">
    <property type="entry name" value="Rick_17kDa_Anti"/>
    <property type="match status" value="1"/>
</dbReference>
<dbReference type="Proteomes" id="UP000548685">
    <property type="component" value="Unassembled WGS sequence"/>
</dbReference>
<name>A0A6I4UJU7_9SPHN</name>
<evidence type="ECO:0000313" key="10">
    <source>
        <dbReference type="Proteomes" id="UP000548685"/>
    </source>
</evidence>
<comment type="subcellular location">
    <subcellularLocation>
        <location evidence="1">Cell outer membrane</location>
        <topology evidence="1">Lipid-anchor</topology>
    </subcellularLocation>
</comment>
<evidence type="ECO:0000313" key="8">
    <source>
        <dbReference type="EMBL" id="MXP39170.1"/>
    </source>
</evidence>
<evidence type="ECO:0000256" key="1">
    <source>
        <dbReference type="ARBA" id="ARBA00004459"/>
    </source>
</evidence>
<keyword evidence="10" id="KW-1185">Reference proteome</keyword>